<organism evidence="6">
    <name type="scientific">Spironucleus salmonicida</name>
    <dbReference type="NCBI Taxonomy" id="348837"/>
    <lineage>
        <taxon>Eukaryota</taxon>
        <taxon>Metamonada</taxon>
        <taxon>Diplomonadida</taxon>
        <taxon>Hexamitidae</taxon>
        <taxon>Hexamitinae</taxon>
        <taxon>Spironucleus</taxon>
    </lineage>
</organism>
<dbReference type="InterPro" id="IPR036457">
    <property type="entry name" value="PPM-type-like_dom_sf"/>
</dbReference>
<keyword evidence="3 4" id="KW-0904">Protein phosphatase</keyword>
<dbReference type="InterPro" id="IPR015655">
    <property type="entry name" value="PP2C"/>
</dbReference>
<dbReference type="CDD" id="cd00143">
    <property type="entry name" value="PP2Cc"/>
    <property type="match status" value="1"/>
</dbReference>
<dbReference type="OrthoDB" id="10264738at2759"/>
<dbReference type="EMBL" id="AUWU02000007">
    <property type="protein sequence ID" value="KAH0570453.1"/>
    <property type="molecule type" value="Genomic_DNA"/>
</dbReference>
<evidence type="ECO:0000256" key="3">
    <source>
        <dbReference type="ARBA" id="ARBA00022912"/>
    </source>
</evidence>
<dbReference type="EMBL" id="KI545953">
    <property type="protein sequence ID" value="EST49204.1"/>
    <property type="molecule type" value="Genomic_DNA"/>
</dbReference>
<evidence type="ECO:0000256" key="2">
    <source>
        <dbReference type="ARBA" id="ARBA00022801"/>
    </source>
</evidence>
<comment type="similarity">
    <text evidence="4">Belongs to the PP2C family.</text>
</comment>
<dbReference type="Gene3D" id="3.60.40.10">
    <property type="entry name" value="PPM-type phosphatase domain"/>
    <property type="match status" value="1"/>
</dbReference>
<dbReference type="InterPro" id="IPR000222">
    <property type="entry name" value="PP2C_BS"/>
</dbReference>
<keyword evidence="2 4" id="KW-0378">Hydrolase</keyword>
<evidence type="ECO:0000313" key="8">
    <source>
        <dbReference type="Proteomes" id="UP000018208"/>
    </source>
</evidence>
<feature type="domain" description="PPM-type phosphatase" evidence="5">
    <location>
        <begin position="81"/>
        <end position="386"/>
    </location>
</feature>
<dbReference type="Proteomes" id="UP000018208">
    <property type="component" value="Unassembled WGS sequence"/>
</dbReference>
<dbReference type="InterPro" id="IPR001932">
    <property type="entry name" value="PPM-type_phosphatase-like_dom"/>
</dbReference>
<evidence type="ECO:0000313" key="7">
    <source>
        <dbReference type="EMBL" id="KAH0570453.1"/>
    </source>
</evidence>
<evidence type="ECO:0000313" key="6">
    <source>
        <dbReference type="EMBL" id="EST49204.1"/>
    </source>
</evidence>
<evidence type="ECO:0000256" key="1">
    <source>
        <dbReference type="ARBA" id="ARBA00022723"/>
    </source>
</evidence>
<evidence type="ECO:0000259" key="5">
    <source>
        <dbReference type="PROSITE" id="PS51746"/>
    </source>
</evidence>
<name>V6M715_9EUKA</name>
<dbReference type="PROSITE" id="PS51746">
    <property type="entry name" value="PPM_2"/>
    <property type="match status" value="1"/>
</dbReference>
<keyword evidence="1" id="KW-0479">Metal-binding</keyword>
<dbReference type="GO" id="GO:0004722">
    <property type="term" value="F:protein serine/threonine phosphatase activity"/>
    <property type="evidence" value="ECO:0007669"/>
    <property type="project" value="InterPro"/>
</dbReference>
<dbReference type="PANTHER" id="PTHR47992">
    <property type="entry name" value="PROTEIN PHOSPHATASE"/>
    <property type="match status" value="1"/>
</dbReference>
<gene>
    <name evidence="6" type="ORF">SS50377_10421</name>
    <name evidence="7" type="ORF">SS50377_26733</name>
</gene>
<sequence length="387" mass="43234">MNFEANASNFVYSDTQIQQLKQPLDELLTQTSQRIQEISVRVNKQDLEIKQFNQAITNADLYVDSLIVLPEQMHKNLPSFNAQCTTITGRRSSNEDEEIGVLLSQNKIPYYQIYAVFDGHGGIDAARFCKENFVKIFSQNKFLQFNFIEEAIKETFLDLDQQFCEQPGIKTNVGTTCACVVFDLASDKIVIANCGDARVLIYAQNDVFVTFDHKPSDVSEQNRLRTYFATETMEINGVQRVNGSLAVSRAIGDVDFKIYGVQSKPNVLTVPCSITDILFTIVACDGLFDVISNDQLISAVKSMLGMEVSCKSEDQKFLDGITAYFENKLFEGDAIFSQLCGEVGQTDSGEVKIDKSDICGKISQVLVRAAYFLNSTDNITCIVILQK</sequence>
<evidence type="ECO:0000256" key="4">
    <source>
        <dbReference type="RuleBase" id="RU003465"/>
    </source>
</evidence>
<dbReference type="Pfam" id="PF00481">
    <property type="entry name" value="PP2C"/>
    <property type="match status" value="1"/>
</dbReference>
<proteinExistence type="inferred from homology"/>
<protein>
    <submittedName>
        <fullName evidence="6">Protein phosphatase 2C</fullName>
    </submittedName>
</protein>
<dbReference type="SUPFAM" id="SSF81606">
    <property type="entry name" value="PP2C-like"/>
    <property type="match status" value="1"/>
</dbReference>
<keyword evidence="8" id="KW-1185">Reference proteome</keyword>
<accession>V6M715</accession>
<reference evidence="7" key="2">
    <citation type="submission" date="2020-12" db="EMBL/GenBank/DDBJ databases">
        <title>New Spironucleus salmonicida genome in near-complete chromosomes.</title>
        <authorList>
            <person name="Xu F."/>
            <person name="Kurt Z."/>
            <person name="Jimenez-Gonzalez A."/>
            <person name="Astvaldsson A."/>
            <person name="Andersson J.O."/>
            <person name="Svard S.G."/>
        </authorList>
    </citation>
    <scope>NUCLEOTIDE SEQUENCE</scope>
    <source>
        <strain evidence="7">ATCC 50377</strain>
    </source>
</reference>
<dbReference type="AlphaFoldDB" id="V6M715"/>
<dbReference type="GO" id="GO:0046872">
    <property type="term" value="F:metal ion binding"/>
    <property type="evidence" value="ECO:0007669"/>
    <property type="project" value="UniProtKB-KW"/>
</dbReference>
<dbReference type="PROSITE" id="PS01032">
    <property type="entry name" value="PPM_1"/>
    <property type="match status" value="1"/>
</dbReference>
<reference evidence="6 7" key="1">
    <citation type="journal article" date="2014" name="PLoS Genet.">
        <title>The Genome of Spironucleus salmonicida Highlights a Fish Pathogen Adapted to Fluctuating Environments.</title>
        <authorList>
            <person name="Xu F."/>
            <person name="Jerlstrom-Hultqvist J."/>
            <person name="Einarsson E."/>
            <person name="Astvaldsson A."/>
            <person name="Svard S.G."/>
            <person name="Andersson J.O."/>
        </authorList>
    </citation>
    <scope>NUCLEOTIDE SEQUENCE</scope>
    <source>
        <strain evidence="7">ATCC 50377</strain>
    </source>
</reference>
<dbReference type="VEuPathDB" id="GiardiaDB:SS50377_26733"/>
<dbReference type="SMART" id="SM00332">
    <property type="entry name" value="PP2Cc"/>
    <property type="match status" value="1"/>
</dbReference>